<dbReference type="Proteomes" id="UP001164746">
    <property type="component" value="Chromosome 9"/>
</dbReference>
<gene>
    <name evidence="3" type="ORF">MAR_005408</name>
</gene>
<feature type="chain" id="PRO_5045543921" evidence="2">
    <location>
        <begin position="22"/>
        <end position="108"/>
    </location>
</feature>
<evidence type="ECO:0000313" key="3">
    <source>
        <dbReference type="EMBL" id="WAR15303.1"/>
    </source>
</evidence>
<accession>A0ABY7EZE2</accession>
<evidence type="ECO:0000313" key="4">
    <source>
        <dbReference type="Proteomes" id="UP001164746"/>
    </source>
</evidence>
<organism evidence="3 4">
    <name type="scientific">Mya arenaria</name>
    <name type="common">Soft-shell clam</name>
    <dbReference type="NCBI Taxonomy" id="6604"/>
    <lineage>
        <taxon>Eukaryota</taxon>
        <taxon>Metazoa</taxon>
        <taxon>Spiralia</taxon>
        <taxon>Lophotrochozoa</taxon>
        <taxon>Mollusca</taxon>
        <taxon>Bivalvia</taxon>
        <taxon>Autobranchia</taxon>
        <taxon>Heteroconchia</taxon>
        <taxon>Euheterodonta</taxon>
        <taxon>Imparidentia</taxon>
        <taxon>Neoheterodontei</taxon>
        <taxon>Myida</taxon>
        <taxon>Myoidea</taxon>
        <taxon>Myidae</taxon>
        <taxon>Mya</taxon>
    </lineage>
</organism>
<feature type="signal peptide" evidence="2">
    <location>
        <begin position="1"/>
        <end position="21"/>
    </location>
</feature>
<keyword evidence="4" id="KW-1185">Reference proteome</keyword>
<evidence type="ECO:0000256" key="2">
    <source>
        <dbReference type="SAM" id="SignalP"/>
    </source>
</evidence>
<name>A0ABY7EZE2_MYAAR</name>
<sequence length="108" mass="11974">MTPQTYLILLMVMSWIHGARSKSEGGSGEMLMSSTDSEEGSGDVSWMDSEVGSEKETMWSIGRTDNTGRKWKGGRKGNKEVTMRRPNKKGKTGKGQRKGGKRIKEYLG</sequence>
<dbReference type="EMBL" id="CP111020">
    <property type="protein sequence ID" value="WAR15303.1"/>
    <property type="molecule type" value="Genomic_DNA"/>
</dbReference>
<feature type="compositionally biased region" description="Basic residues" evidence="1">
    <location>
        <begin position="85"/>
        <end position="101"/>
    </location>
</feature>
<keyword evidence="2" id="KW-0732">Signal</keyword>
<feature type="region of interest" description="Disordered" evidence="1">
    <location>
        <begin position="20"/>
        <end position="108"/>
    </location>
</feature>
<reference evidence="3" key="1">
    <citation type="submission" date="2022-11" db="EMBL/GenBank/DDBJ databases">
        <title>Centuries of genome instability and evolution in soft-shell clam transmissible cancer (bioRxiv).</title>
        <authorList>
            <person name="Hart S.F.M."/>
            <person name="Yonemitsu M.A."/>
            <person name="Giersch R.M."/>
            <person name="Beal B.F."/>
            <person name="Arriagada G."/>
            <person name="Davis B.W."/>
            <person name="Ostrander E.A."/>
            <person name="Goff S.P."/>
            <person name="Metzger M.J."/>
        </authorList>
    </citation>
    <scope>NUCLEOTIDE SEQUENCE</scope>
    <source>
        <strain evidence="3">MELC-2E11</strain>
        <tissue evidence="3">Siphon/mantle</tissue>
    </source>
</reference>
<proteinExistence type="predicted"/>
<protein>
    <submittedName>
        <fullName evidence="3">Uncharacterized protein</fullName>
    </submittedName>
</protein>
<evidence type="ECO:0000256" key="1">
    <source>
        <dbReference type="SAM" id="MobiDB-lite"/>
    </source>
</evidence>